<dbReference type="Proteomes" id="UP000009080">
    <property type="component" value="Chromosome"/>
</dbReference>
<sequence>MLSYEPDVFKNIEGCYWYKKTENKESIDTGDYYEERVFIAICQSFQELIRSHLTEETRELFH</sequence>
<evidence type="ECO:0000313" key="1">
    <source>
        <dbReference type="EMBL" id="ACR14394.1"/>
    </source>
</evidence>
<proteinExistence type="predicted"/>
<reference evidence="1 2" key="1">
    <citation type="journal article" date="2009" name="PLoS ONE">
        <title>The complete genome of Teredinibacter turnerae T7901: an intracellular endosymbiont of marine wood-boring bivalves (shipworms).</title>
        <authorList>
            <person name="Yang J.C."/>
            <person name="Madupu R."/>
            <person name="Durkin A.S."/>
            <person name="Ekborg N.A."/>
            <person name="Pedamallu C.S."/>
            <person name="Hostetler J.B."/>
            <person name="Radune D."/>
            <person name="Toms B.S."/>
            <person name="Henrissat B."/>
            <person name="Coutinho P.M."/>
            <person name="Schwarz S."/>
            <person name="Field L."/>
            <person name="Trindade-Silva A.E."/>
            <person name="Soares C.A.G."/>
            <person name="Elshahawi S."/>
            <person name="Hanora A."/>
            <person name="Schmidt E.W."/>
            <person name="Haygood M.G."/>
            <person name="Posfai J."/>
            <person name="Benner J."/>
            <person name="Madinger C."/>
            <person name="Nove J."/>
            <person name="Anton B."/>
            <person name="Chaudhary K."/>
            <person name="Foster J."/>
            <person name="Holman A."/>
            <person name="Kumar S."/>
            <person name="Lessard P.A."/>
            <person name="Luyten Y.A."/>
            <person name="Slatko B."/>
            <person name="Wood N."/>
            <person name="Wu B."/>
            <person name="Teplitski M."/>
            <person name="Mougous J.D."/>
            <person name="Ward N."/>
            <person name="Eisen J.A."/>
            <person name="Badger J.H."/>
            <person name="Distel D.L."/>
        </authorList>
    </citation>
    <scope>NUCLEOTIDE SEQUENCE [LARGE SCALE GENOMIC DNA]</scope>
    <source>
        <strain evidence="2">ATCC 39867 / T7901</strain>
    </source>
</reference>
<accession>C5BJH3</accession>
<dbReference type="HOGENOM" id="CLU_2902780_0_0_6"/>
<keyword evidence="2" id="KW-1185">Reference proteome</keyword>
<dbReference type="STRING" id="377629.TERTU_2189"/>
<dbReference type="EMBL" id="CP001614">
    <property type="protein sequence ID" value="ACR14394.1"/>
    <property type="molecule type" value="Genomic_DNA"/>
</dbReference>
<gene>
    <name evidence="1" type="ordered locus">TERTU_2189</name>
</gene>
<organism evidence="1 2">
    <name type="scientific">Teredinibacter turnerae (strain ATCC 39867 / T7901)</name>
    <dbReference type="NCBI Taxonomy" id="377629"/>
    <lineage>
        <taxon>Bacteria</taxon>
        <taxon>Pseudomonadati</taxon>
        <taxon>Pseudomonadota</taxon>
        <taxon>Gammaproteobacteria</taxon>
        <taxon>Cellvibrionales</taxon>
        <taxon>Cellvibrionaceae</taxon>
        <taxon>Teredinibacter</taxon>
    </lineage>
</organism>
<dbReference type="KEGG" id="ttu:TERTU_2189"/>
<protein>
    <submittedName>
        <fullName evidence="1">Uncharacterized protein</fullName>
    </submittedName>
</protein>
<evidence type="ECO:0000313" key="2">
    <source>
        <dbReference type="Proteomes" id="UP000009080"/>
    </source>
</evidence>
<name>C5BJH3_TERTT</name>
<dbReference type="AlphaFoldDB" id="C5BJH3"/>